<keyword evidence="2" id="KW-0808">Transferase</keyword>
<dbReference type="SMART" id="SM00450">
    <property type="entry name" value="RHOD"/>
    <property type="match status" value="1"/>
</dbReference>
<gene>
    <name evidence="2" type="primary">moeZ_2</name>
    <name evidence="2" type="ORF">ETAA8_44990</name>
</gene>
<organism evidence="2 3">
    <name type="scientific">Anatilimnocola aggregata</name>
    <dbReference type="NCBI Taxonomy" id="2528021"/>
    <lineage>
        <taxon>Bacteria</taxon>
        <taxon>Pseudomonadati</taxon>
        <taxon>Planctomycetota</taxon>
        <taxon>Planctomycetia</taxon>
        <taxon>Pirellulales</taxon>
        <taxon>Pirellulaceae</taxon>
        <taxon>Anatilimnocola</taxon>
    </lineage>
</organism>
<dbReference type="PANTHER" id="PTHR43031:SF17">
    <property type="entry name" value="SULFURTRANSFERASE YTWF-RELATED"/>
    <property type="match status" value="1"/>
</dbReference>
<evidence type="ECO:0000259" key="1">
    <source>
        <dbReference type="PROSITE" id="PS50206"/>
    </source>
</evidence>
<keyword evidence="2" id="KW-0548">Nucleotidyltransferase</keyword>
<dbReference type="GO" id="GO:0016779">
    <property type="term" value="F:nucleotidyltransferase activity"/>
    <property type="evidence" value="ECO:0007669"/>
    <property type="project" value="UniProtKB-KW"/>
</dbReference>
<dbReference type="PANTHER" id="PTHR43031">
    <property type="entry name" value="FAD-DEPENDENT OXIDOREDUCTASE"/>
    <property type="match status" value="1"/>
</dbReference>
<dbReference type="SUPFAM" id="SSF52821">
    <property type="entry name" value="Rhodanese/Cell cycle control phosphatase"/>
    <property type="match status" value="1"/>
</dbReference>
<keyword evidence="3" id="KW-1185">Reference proteome</keyword>
<dbReference type="InterPro" id="IPR001763">
    <property type="entry name" value="Rhodanese-like_dom"/>
</dbReference>
<dbReference type="OrthoDB" id="9800872at2"/>
<dbReference type="PROSITE" id="PS50206">
    <property type="entry name" value="RHODANESE_3"/>
    <property type="match status" value="1"/>
</dbReference>
<accession>A0A517YGN2</accession>
<reference evidence="2 3" key="1">
    <citation type="submission" date="2019-02" db="EMBL/GenBank/DDBJ databases">
        <title>Deep-cultivation of Planctomycetes and their phenomic and genomic characterization uncovers novel biology.</title>
        <authorList>
            <person name="Wiegand S."/>
            <person name="Jogler M."/>
            <person name="Boedeker C."/>
            <person name="Pinto D."/>
            <person name="Vollmers J."/>
            <person name="Rivas-Marin E."/>
            <person name="Kohn T."/>
            <person name="Peeters S.H."/>
            <person name="Heuer A."/>
            <person name="Rast P."/>
            <person name="Oberbeckmann S."/>
            <person name="Bunk B."/>
            <person name="Jeske O."/>
            <person name="Meyerdierks A."/>
            <person name="Storesund J.E."/>
            <person name="Kallscheuer N."/>
            <person name="Luecker S."/>
            <person name="Lage O.M."/>
            <person name="Pohl T."/>
            <person name="Merkel B.J."/>
            <person name="Hornburger P."/>
            <person name="Mueller R.-W."/>
            <person name="Bruemmer F."/>
            <person name="Labrenz M."/>
            <person name="Spormann A.M."/>
            <person name="Op den Camp H."/>
            <person name="Overmann J."/>
            <person name="Amann R."/>
            <person name="Jetten M.S.M."/>
            <person name="Mascher T."/>
            <person name="Medema M.H."/>
            <person name="Devos D.P."/>
            <person name="Kaster A.-K."/>
            <person name="Ovreas L."/>
            <person name="Rohde M."/>
            <person name="Galperin M.Y."/>
            <person name="Jogler C."/>
        </authorList>
    </citation>
    <scope>NUCLEOTIDE SEQUENCE [LARGE SCALE GENOMIC DNA]</scope>
    <source>
        <strain evidence="2 3">ETA_A8</strain>
    </source>
</reference>
<protein>
    <submittedName>
        <fullName evidence="2">Putative adenylyltransferase/sulfurtransferase MoeZ</fullName>
    </submittedName>
</protein>
<feature type="domain" description="Rhodanese" evidence="1">
    <location>
        <begin position="21"/>
        <end position="111"/>
    </location>
</feature>
<dbReference type="AlphaFoldDB" id="A0A517YGN2"/>
<proteinExistence type="predicted"/>
<dbReference type="Gene3D" id="3.40.250.10">
    <property type="entry name" value="Rhodanese-like domain"/>
    <property type="match status" value="1"/>
</dbReference>
<dbReference type="InterPro" id="IPR050229">
    <property type="entry name" value="GlpE_sulfurtransferase"/>
</dbReference>
<sequence>MTNEPCPWEIDVQAVKQLLDSGADFTLLDCREPGEYQAANITGSKLIPMREIPGKLGELEPLKNSHIVVHCHHGGRSMRVTQWLREQGFSQVQNMAGGIDAWSQIVDPSVPRY</sequence>
<dbReference type="RefSeq" id="WP_145093120.1">
    <property type="nucleotide sequence ID" value="NZ_CP036274.1"/>
</dbReference>
<dbReference type="Proteomes" id="UP000315017">
    <property type="component" value="Chromosome"/>
</dbReference>
<dbReference type="KEGG" id="aagg:ETAA8_44990"/>
<dbReference type="Pfam" id="PF00581">
    <property type="entry name" value="Rhodanese"/>
    <property type="match status" value="1"/>
</dbReference>
<dbReference type="EMBL" id="CP036274">
    <property type="protein sequence ID" value="QDU29390.1"/>
    <property type="molecule type" value="Genomic_DNA"/>
</dbReference>
<evidence type="ECO:0000313" key="3">
    <source>
        <dbReference type="Proteomes" id="UP000315017"/>
    </source>
</evidence>
<dbReference type="InterPro" id="IPR036873">
    <property type="entry name" value="Rhodanese-like_dom_sf"/>
</dbReference>
<name>A0A517YGN2_9BACT</name>
<evidence type="ECO:0000313" key="2">
    <source>
        <dbReference type="EMBL" id="QDU29390.1"/>
    </source>
</evidence>